<accession>A0A1I7RQZ8</accession>
<name>A0A1I7RQZ8_BURXY</name>
<evidence type="ECO:0000313" key="2">
    <source>
        <dbReference type="WBParaSite" id="BXY_0314300.1"/>
    </source>
</evidence>
<reference evidence="2" key="1">
    <citation type="submission" date="2016-11" db="UniProtKB">
        <authorList>
            <consortium name="WormBaseParasite"/>
        </authorList>
    </citation>
    <scope>IDENTIFICATION</scope>
</reference>
<organism evidence="1 2">
    <name type="scientific">Bursaphelenchus xylophilus</name>
    <name type="common">Pinewood nematode worm</name>
    <name type="synonym">Aphelenchoides xylophilus</name>
    <dbReference type="NCBI Taxonomy" id="6326"/>
    <lineage>
        <taxon>Eukaryota</taxon>
        <taxon>Metazoa</taxon>
        <taxon>Ecdysozoa</taxon>
        <taxon>Nematoda</taxon>
        <taxon>Chromadorea</taxon>
        <taxon>Rhabditida</taxon>
        <taxon>Tylenchina</taxon>
        <taxon>Tylenchomorpha</taxon>
        <taxon>Aphelenchoidea</taxon>
        <taxon>Aphelenchoididae</taxon>
        <taxon>Bursaphelenchus</taxon>
    </lineage>
</organism>
<dbReference type="WBParaSite" id="BXY_0314300.1">
    <property type="protein sequence ID" value="BXY_0314300.1"/>
    <property type="gene ID" value="BXY_0314300"/>
</dbReference>
<sequence>MPPACASAVVWKGLDGWGMREKGRLGREMCLVNEPSPRALSVRWLLADPFSKTAKPAACLVKLDFVHSSIDLHPSLVTQRNGADRIAECSLAWFGNPWLRHVWTGIQNPLEWLAVAGSGKYLVWNGLVQKRGNFIWKGIKKRTREFENNVIKVGKNGKHRE</sequence>
<evidence type="ECO:0000313" key="1">
    <source>
        <dbReference type="Proteomes" id="UP000095284"/>
    </source>
</evidence>
<protein>
    <submittedName>
        <fullName evidence="2">Zf-RVT domain-containing protein</fullName>
    </submittedName>
</protein>
<dbReference type="Proteomes" id="UP000095284">
    <property type="component" value="Unplaced"/>
</dbReference>
<dbReference type="AlphaFoldDB" id="A0A1I7RQZ8"/>
<proteinExistence type="predicted"/>